<evidence type="ECO:0000256" key="1">
    <source>
        <dbReference type="ARBA" id="ARBA00004123"/>
    </source>
</evidence>
<dbReference type="InterPro" id="IPR023780">
    <property type="entry name" value="Chromo_domain"/>
</dbReference>
<evidence type="ECO:0000256" key="15">
    <source>
        <dbReference type="SAM" id="MobiDB-lite"/>
    </source>
</evidence>
<dbReference type="FunFam" id="3.40.50.150:FF:000464">
    <property type="entry name" value="DNA (Cytosine-5)-methyltransferase CMT2"/>
    <property type="match status" value="1"/>
</dbReference>
<feature type="domain" description="BAH" evidence="17">
    <location>
        <begin position="578"/>
        <end position="693"/>
    </location>
</feature>
<dbReference type="PROSITE" id="PS50013">
    <property type="entry name" value="CHROMO_2"/>
    <property type="match status" value="1"/>
</dbReference>
<dbReference type="Gene3D" id="3.40.50.150">
    <property type="entry name" value="Vaccinia Virus protein VP39"/>
    <property type="match status" value="2"/>
</dbReference>
<comment type="catalytic activity">
    <reaction evidence="11">
        <text>a 2'-deoxycytidine in DNA + S-adenosyl-L-methionine = a 5-methyl-2'-deoxycytidine in DNA + S-adenosyl-L-homocysteine + H(+)</text>
        <dbReference type="Rhea" id="RHEA:13681"/>
        <dbReference type="Rhea" id="RHEA-COMP:11369"/>
        <dbReference type="Rhea" id="RHEA-COMP:11370"/>
        <dbReference type="ChEBI" id="CHEBI:15378"/>
        <dbReference type="ChEBI" id="CHEBI:57856"/>
        <dbReference type="ChEBI" id="CHEBI:59789"/>
        <dbReference type="ChEBI" id="CHEBI:85452"/>
        <dbReference type="ChEBI" id="CHEBI:85454"/>
        <dbReference type="EC" id="2.1.1.37"/>
    </reaction>
</comment>
<dbReference type="GO" id="GO:0003886">
    <property type="term" value="F:DNA (cytosine-5-)-methyltransferase activity"/>
    <property type="evidence" value="ECO:0007669"/>
    <property type="project" value="UniProtKB-EC"/>
</dbReference>
<dbReference type="InterPro" id="IPR029063">
    <property type="entry name" value="SAM-dependent_MTases_sf"/>
</dbReference>
<evidence type="ECO:0000256" key="13">
    <source>
        <dbReference type="PIRSR" id="PIRSR037404-1"/>
    </source>
</evidence>
<dbReference type="FunFam" id="3.40.50.150:FF:000523">
    <property type="entry name" value="DNA (cytosine-5)-methyltransferase CMT2"/>
    <property type="match status" value="1"/>
</dbReference>
<evidence type="ECO:0000256" key="9">
    <source>
        <dbReference type="ARBA" id="ARBA00023163"/>
    </source>
</evidence>
<sequence>MLSPAKCESEEAQAPLDLHSSSRSEPECLSLVLWCPNPEEAAPSSTRELIKLPDNGEMSLRRSTTLNCNSPEENGGEGRVSQRKSSRGKSQPLLMLTNGCQLRRSPRFRPVHANFDNVCSVPVTEGGVSQRNSSRGKSQPLLTLTNGCQLRRSPRFRAVDGNFDSVCSVPVTGKFGSRKRKSNSALDKKESSDSDGLAFKDIAVIAKSLEMEIISECQYKNNVAEGRSRLQDPAKRKVDSDTLSSSSINSSKQNLGSNKRMRRSQRFMKGTENEGVENLGKSKGKGMSLASCSFRRSTRLSGTVETGNTETLNRRKDCGPALCGAEQVRGTERLVQISKNDHCCEAMKKCEGDGLVSSKQELLVFPSGCIKKTVNVCRDRTLGKPRSSGLNTDDIHTSSLKISKNGTSNGLTMTTALVEQDAMESLLQGKTSACGAADKGKTREMHVNSTVIYLSDSDEPSSIEYLNGDNLTQVKSGSALSSGGNEGIVSLDLNNPTKSTKRKGKRVTRTAVQEQNKRSICFFIGEPLSCEEAQERWRWRYELKERKSKSRGQQSEDDEDKIVANVECHYSQAKVDGHTFSLGDFAYIKGEEEETHVGQIVEFFKTTDGESYFRVQWFYRATDTIMERQATNHDKRRLFYSTVMNDNPVDCLISKVTVLQVSPRAGLKPNSIKSDYYFDMEYCVEYSTFQTLRNPKTSENKLECCADVVPTESTESILKKKSFSGELPVLDLYSGCGGMSTGLSLGAKISGVDVVTKWAVDQNKAACKSLKLNHPNTQVRNDAAGDFLQLLKEWDKLCKRYVFNNDQRTDTLRSVNSTKETSESSSSSDDDSDSEEYEVEKLVDICFGDPDKTGKNGLKFKVHWKGYRSDEDTWELAEELSNCQDAIREFVTSGFKSKILPLPGRVGVICGGPPCQGISGYNRHRNVDSPLNDERNQQIIVFMDIVEYLKPSYVLMENVVDILRMDKGSLGRYALSRLVNMRYQARLGIMTAGCYGLSQFRSRVFMWGAVPNKNLPPFPLPTHDVIVRYGLPLEFERNVVAYAEGQPRKLEKALVLKDAISDLPHVSNDEDREKLPYESLPKTDFQRYIRSTKRDLTGSAIDNCNKRTMLLHDHRPFHINEDDYARVRQIPKRKGANFRDLPGLIVRNNTVCRDPSMEPVILPSGKPLVPGYVFTFQQGKSKRPFARLWWDETVPTVLTVPTCHSQALLHPEQDRVLTIRESARLQGFPDYFQFCGTIKERYCQIGNAVAVSVSRALGYSLGMAFRGLARDEHLIKLPQNFSHSTYPQLQETIPH</sequence>
<evidence type="ECO:0000256" key="14">
    <source>
        <dbReference type="PROSITE-ProRule" id="PRU01016"/>
    </source>
</evidence>
<dbReference type="InterPro" id="IPR050390">
    <property type="entry name" value="C5-Methyltransferase"/>
</dbReference>
<keyword evidence="4 14" id="KW-0808">Transferase</keyword>
<proteinExistence type="inferred from homology"/>
<dbReference type="InterPro" id="IPR001525">
    <property type="entry name" value="C5_MeTfrase"/>
</dbReference>
<evidence type="ECO:0000313" key="19">
    <source>
        <dbReference type="Proteomes" id="UP000078284"/>
    </source>
</evidence>
<gene>
    <name evidence="18" type="ordered locus">AXX17_At4g22400</name>
</gene>
<dbReference type="PRINTS" id="PR00105">
    <property type="entry name" value="C5METTRFRASE"/>
</dbReference>
<dbReference type="SUPFAM" id="SSF53335">
    <property type="entry name" value="S-adenosyl-L-methionine-dependent methyltransferases"/>
    <property type="match status" value="1"/>
</dbReference>
<keyword evidence="5 14" id="KW-0949">S-adenosyl-L-methionine</keyword>
<evidence type="ECO:0000256" key="5">
    <source>
        <dbReference type="ARBA" id="ARBA00022691"/>
    </source>
</evidence>
<dbReference type="PROSITE" id="PS51038">
    <property type="entry name" value="BAH"/>
    <property type="match status" value="1"/>
</dbReference>
<evidence type="ECO:0000256" key="11">
    <source>
        <dbReference type="ARBA" id="ARBA00047422"/>
    </source>
</evidence>
<dbReference type="GO" id="GO:0032259">
    <property type="term" value="P:methylation"/>
    <property type="evidence" value="ECO:0007669"/>
    <property type="project" value="UniProtKB-KW"/>
</dbReference>
<evidence type="ECO:0000259" key="16">
    <source>
        <dbReference type="PROSITE" id="PS50013"/>
    </source>
</evidence>
<dbReference type="EMBL" id="LUHQ01000004">
    <property type="protein sequence ID" value="OAO97944.1"/>
    <property type="molecule type" value="Genomic_DNA"/>
</dbReference>
<evidence type="ECO:0000256" key="6">
    <source>
        <dbReference type="ARBA" id="ARBA00022853"/>
    </source>
</evidence>
<evidence type="ECO:0000256" key="12">
    <source>
        <dbReference type="ARBA" id="ARBA00053813"/>
    </source>
</evidence>
<dbReference type="Gene3D" id="3.90.120.10">
    <property type="entry name" value="DNA Methylase, subunit A, domain 2"/>
    <property type="match status" value="1"/>
</dbReference>
<dbReference type="InterPro" id="IPR043151">
    <property type="entry name" value="BAH_sf"/>
</dbReference>
<dbReference type="CDD" id="cd04716">
    <property type="entry name" value="BAH_plantDCM_I"/>
    <property type="match status" value="1"/>
</dbReference>
<feature type="compositionally biased region" description="Low complexity" evidence="15">
    <location>
        <begin position="241"/>
        <end position="251"/>
    </location>
</feature>
<dbReference type="SMART" id="SM00439">
    <property type="entry name" value="BAH"/>
    <property type="match status" value="1"/>
</dbReference>
<dbReference type="Pfam" id="PF00385">
    <property type="entry name" value="Chromo"/>
    <property type="match status" value="1"/>
</dbReference>
<dbReference type="GO" id="GO:0006346">
    <property type="term" value="P:DNA methylation-dependent constitutive heterochromatin formation"/>
    <property type="evidence" value="ECO:0007669"/>
    <property type="project" value="InterPro"/>
</dbReference>
<name>A0A178UXW1_ARATH</name>
<dbReference type="SMART" id="SM00298">
    <property type="entry name" value="CHROMO"/>
    <property type="match status" value="1"/>
</dbReference>
<feature type="region of interest" description="Disordered" evidence="15">
    <location>
        <begin position="174"/>
        <end position="193"/>
    </location>
</feature>
<dbReference type="Pfam" id="PF00145">
    <property type="entry name" value="DNA_methylase"/>
    <property type="match status" value="1"/>
</dbReference>
<dbReference type="SUPFAM" id="SSF54160">
    <property type="entry name" value="Chromo domain-like"/>
    <property type="match status" value="1"/>
</dbReference>
<evidence type="ECO:0000256" key="8">
    <source>
        <dbReference type="ARBA" id="ARBA00023125"/>
    </source>
</evidence>
<evidence type="ECO:0000256" key="4">
    <source>
        <dbReference type="ARBA" id="ARBA00022679"/>
    </source>
</evidence>
<feature type="compositionally biased region" description="Basic and acidic residues" evidence="15">
    <location>
        <begin position="228"/>
        <end position="240"/>
    </location>
</feature>
<evidence type="ECO:0000313" key="18">
    <source>
        <dbReference type="EMBL" id="OAO97944.1"/>
    </source>
</evidence>
<dbReference type="Proteomes" id="UP000078284">
    <property type="component" value="Chromosome 4"/>
</dbReference>
<dbReference type="Pfam" id="PF01426">
    <property type="entry name" value="BAH"/>
    <property type="match status" value="1"/>
</dbReference>
<evidence type="ECO:0000256" key="7">
    <source>
        <dbReference type="ARBA" id="ARBA00023015"/>
    </source>
</evidence>
<keyword evidence="3 14" id="KW-0489">Methyltransferase</keyword>
<evidence type="ECO:0000256" key="3">
    <source>
        <dbReference type="ARBA" id="ARBA00022603"/>
    </source>
</evidence>
<comment type="subcellular location">
    <subcellularLocation>
        <location evidence="1">Nucleus</location>
    </subcellularLocation>
</comment>
<reference evidence="19" key="1">
    <citation type="journal article" date="2016" name="Proc. Natl. Acad. Sci. U.S.A.">
        <title>Chromosome-level assembly of Arabidopsis thaliana Ler reveals the extent of translocation and inversion polymorphisms.</title>
        <authorList>
            <person name="Zapata L."/>
            <person name="Ding J."/>
            <person name="Willing E.M."/>
            <person name="Hartwig B."/>
            <person name="Bezdan D."/>
            <person name="Jiao W.B."/>
            <person name="Patel V."/>
            <person name="Velikkakam James G."/>
            <person name="Koornneef M."/>
            <person name="Ossowski S."/>
            <person name="Schneeberger K."/>
        </authorList>
    </citation>
    <scope>NUCLEOTIDE SEQUENCE [LARGE SCALE GENOMIC DNA]</scope>
    <source>
        <strain evidence="19">cv. Landsberg erecta</strain>
    </source>
</reference>
<evidence type="ECO:0000256" key="10">
    <source>
        <dbReference type="ARBA" id="ARBA00023242"/>
    </source>
</evidence>
<comment type="similarity">
    <text evidence="14">Belongs to the class I-like SAM-binding methyltransferase superfamily. C5-methyltransferase family.</text>
</comment>
<dbReference type="GO" id="GO:0005634">
    <property type="term" value="C:nucleus"/>
    <property type="evidence" value="ECO:0007669"/>
    <property type="project" value="UniProtKB-SubCell"/>
</dbReference>
<dbReference type="GO" id="GO:0003682">
    <property type="term" value="F:chromatin binding"/>
    <property type="evidence" value="ECO:0007669"/>
    <property type="project" value="InterPro"/>
</dbReference>
<feature type="compositionally biased region" description="Polar residues" evidence="15">
    <location>
        <begin position="61"/>
        <end position="72"/>
    </location>
</feature>
<feature type="region of interest" description="Disordered" evidence="15">
    <location>
        <begin position="813"/>
        <end position="835"/>
    </location>
</feature>
<comment type="function">
    <text evidence="12">May be involved in the CpXpG methylation and in gene silencing.</text>
</comment>
<comment type="caution">
    <text evidence="18">The sequence shown here is derived from an EMBL/GenBank/DDBJ whole genome shotgun (WGS) entry which is preliminary data.</text>
</comment>
<dbReference type="Gene3D" id="2.30.30.490">
    <property type="match status" value="1"/>
</dbReference>
<keyword evidence="10" id="KW-0539">Nucleus</keyword>
<feature type="region of interest" description="Disordered" evidence="15">
    <location>
        <begin position="228"/>
        <end position="284"/>
    </location>
</feature>
<evidence type="ECO:0000259" key="17">
    <source>
        <dbReference type="PROSITE" id="PS51038"/>
    </source>
</evidence>
<dbReference type="FunFam" id="3.90.120.10:FF:000003">
    <property type="entry name" value="DNA (cytosine-5)-methyltransferase 1"/>
    <property type="match status" value="1"/>
</dbReference>
<dbReference type="PROSITE" id="PS51679">
    <property type="entry name" value="SAM_MT_C5"/>
    <property type="match status" value="1"/>
</dbReference>
<protein>
    <recommendedName>
        <fullName evidence="2">DNA (cytosine-5-)-methyltransferase</fullName>
        <ecNumber evidence="2">2.1.1.37</ecNumber>
    </recommendedName>
</protein>
<keyword evidence="8" id="KW-0238">DNA-binding</keyword>
<feature type="domain" description="Chromo" evidence="16">
    <location>
        <begin position="837"/>
        <end position="890"/>
    </location>
</feature>
<feature type="region of interest" description="Disordered" evidence="15">
    <location>
        <begin position="52"/>
        <end position="92"/>
    </location>
</feature>
<keyword evidence="7" id="KW-0805">Transcription regulation</keyword>
<accession>A0A178UXW1</accession>
<dbReference type="ExpressionAtlas" id="A0A178UXW1">
    <property type="expression patterns" value="baseline and differential"/>
</dbReference>
<dbReference type="GO" id="GO:0003677">
    <property type="term" value="F:DNA binding"/>
    <property type="evidence" value="ECO:0007669"/>
    <property type="project" value="UniProtKB-KW"/>
</dbReference>
<dbReference type="FunFam" id="2.30.30.490:FF:000011">
    <property type="entry name" value="DNA (cytosine-5)-methyltransferase 1"/>
    <property type="match status" value="1"/>
</dbReference>
<feature type="region of interest" description="Disordered" evidence="15">
    <location>
        <begin position="1"/>
        <end position="23"/>
    </location>
</feature>
<dbReference type="InterPro" id="IPR000953">
    <property type="entry name" value="Chromo/chromo_shadow_dom"/>
</dbReference>
<organism evidence="18 19">
    <name type="scientific">Arabidopsis thaliana</name>
    <name type="common">Mouse-ear cress</name>
    <dbReference type="NCBI Taxonomy" id="3702"/>
    <lineage>
        <taxon>Eukaryota</taxon>
        <taxon>Viridiplantae</taxon>
        <taxon>Streptophyta</taxon>
        <taxon>Embryophyta</taxon>
        <taxon>Tracheophyta</taxon>
        <taxon>Spermatophyta</taxon>
        <taxon>Magnoliopsida</taxon>
        <taxon>eudicotyledons</taxon>
        <taxon>Gunneridae</taxon>
        <taxon>Pentapetalae</taxon>
        <taxon>rosids</taxon>
        <taxon>malvids</taxon>
        <taxon>Brassicales</taxon>
        <taxon>Brassicaceae</taxon>
        <taxon>Camelineae</taxon>
        <taxon>Arabidopsis</taxon>
    </lineage>
</organism>
<dbReference type="PANTHER" id="PTHR10629:SF34">
    <property type="entry name" value="DNA (CYTOSINE-5)-METHYLTRANSFERASE CMT2"/>
    <property type="match status" value="1"/>
</dbReference>
<dbReference type="CDD" id="cd18635">
    <property type="entry name" value="CD_CMT3_like"/>
    <property type="match status" value="1"/>
</dbReference>
<dbReference type="InterPro" id="IPR016197">
    <property type="entry name" value="Chromo-like_dom_sf"/>
</dbReference>
<evidence type="ECO:0000256" key="2">
    <source>
        <dbReference type="ARBA" id="ARBA00011975"/>
    </source>
</evidence>
<dbReference type="PANTHER" id="PTHR10629">
    <property type="entry name" value="CYTOSINE-SPECIFIC METHYLTRANSFERASE"/>
    <property type="match status" value="1"/>
</dbReference>
<feature type="active site" evidence="13 14">
    <location>
        <position position="915"/>
    </location>
</feature>
<dbReference type="InterPro" id="IPR001025">
    <property type="entry name" value="BAH_dom"/>
</dbReference>
<keyword evidence="9" id="KW-0804">Transcription</keyword>
<dbReference type="EC" id="2.1.1.37" evidence="2"/>
<keyword evidence="6" id="KW-0156">Chromatin regulator</keyword>